<dbReference type="Gene3D" id="2.20.200.10">
    <property type="entry name" value="Outer membrane efflux proteins (OEP)"/>
    <property type="match status" value="1"/>
</dbReference>
<comment type="similarity">
    <text evidence="1 8">Belongs to the outer membrane factor (OMF) (TC 1.B.17) family.</text>
</comment>
<dbReference type="PANTHER" id="PTHR30203:SF33">
    <property type="entry name" value="BLR4455 PROTEIN"/>
    <property type="match status" value="1"/>
</dbReference>
<dbReference type="Pfam" id="PF02321">
    <property type="entry name" value="OEP"/>
    <property type="match status" value="2"/>
</dbReference>
<dbReference type="NCBIfam" id="TIGR01845">
    <property type="entry name" value="outer_NodT"/>
    <property type="match status" value="1"/>
</dbReference>
<keyword evidence="10" id="KW-1185">Reference proteome</keyword>
<evidence type="ECO:0000256" key="8">
    <source>
        <dbReference type="RuleBase" id="RU362097"/>
    </source>
</evidence>
<comment type="subcellular location">
    <subcellularLocation>
        <location evidence="8">Cell outer membrane</location>
        <topology evidence="8">Lipid-anchor</topology>
    </subcellularLocation>
</comment>
<gene>
    <name evidence="9" type="ORF">SAMN05216577_1294</name>
</gene>
<protein>
    <submittedName>
        <fullName evidence="9">Efflux transporter, outer membrane factor (OMF) lipoprotein, NodT family</fullName>
    </submittedName>
</protein>
<dbReference type="EMBL" id="FOLS01000029">
    <property type="protein sequence ID" value="SFD55672.1"/>
    <property type="molecule type" value="Genomic_DNA"/>
</dbReference>
<keyword evidence="7 8" id="KW-0449">Lipoprotein</keyword>
<keyword evidence="2 8" id="KW-1134">Transmembrane beta strand</keyword>
<keyword evidence="5 8" id="KW-0564">Palmitate</keyword>
<dbReference type="SUPFAM" id="SSF56954">
    <property type="entry name" value="Outer membrane efflux proteins (OEP)"/>
    <property type="match status" value="1"/>
</dbReference>
<dbReference type="InterPro" id="IPR010131">
    <property type="entry name" value="MdtP/NodT-like"/>
</dbReference>
<evidence type="ECO:0000313" key="10">
    <source>
        <dbReference type="Proteomes" id="UP000183385"/>
    </source>
</evidence>
<dbReference type="InterPro" id="IPR003423">
    <property type="entry name" value="OMP_efflux"/>
</dbReference>
<keyword evidence="3 8" id="KW-0812">Transmembrane</keyword>
<reference evidence="9 10" key="1">
    <citation type="submission" date="2016-10" db="EMBL/GenBank/DDBJ databases">
        <authorList>
            <person name="Varghese N."/>
            <person name="Submissions S."/>
        </authorList>
    </citation>
    <scope>NUCLEOTIDE SEQUENCE [LARGE SCALE GENOMIC DNA]</scope>
    <source>
        <strain evidence="9 10">LMG 18378</strain>
    </source>
</reference>
<dbReference type="RefSeq" id="WP_074983731.1">
    <property type="nucleotide sequence ID" value="NZ_BGPP01000007.1"/>
</dbReference>
<dbReference type="Proteomes" id="UP000183385">
    <property type="component" value="Unassembled WGS sequence"/>
</dbReference>
<dbReference type="Gene3D" id="1.20.1600.10">
    <property type="entry name" value="Outer membrane efflux proteins (OEP)"/>
    <property type="match status" value="1"/>
</dbReference>
<evidence type="ECO:0000256" key="7">
    <source>
        <dbReference type="ARBA" id="ARBA00023288"/>
    </source>
</evidence>
<dbReference type="PANTHER" id="PTHR30203">
    <property type="entry name" value="OUTER MEMBRANE CATION EFFLUX PROTEIN"/>
    <property type="match status" value="1"/>
</dbReference>
<sequence length="470" mass="50593">MKALSLLPACLLLGACAGAPAPLDSGIVTPPAWQYGAGDTRRGELQRWWTRFGAGELDGLIQRALDNSQDLAAAIARVDQARASAVIAGAPLLPEVNAQLGVTREKLLHGTGYSGIDASEDNEAVDTFSAGLSASYEVDFWGGRRAAYRSALQSLKASEYDRATVELTLVAGVADAYLQVLALREQQRIARLNLENAEQVLGLVRSRREAGSATELEVAQQSGLVAAQQRQLPLLLQQERDAQVTLATLIGEPLPALKLGGQPFDSVQWPQVGAGLPSELLARRPDIARAEAQLAAAQADVQVARAAMLPSLTLTANLSSGANHASDLLRTSYYDLGANLLAPIFNHGRLGAERDRRLALQRELLENYRKAILGAFADTERSLNGIDGIDRQLHWQQQELEQAQRAFELSDSRYQAGAETLLTVLDTQRTLYQAQDAAVQLRLARLQAAVGLFKALGGGWEESGSLARRP</sequence>
<dbReference type="AlphaFoldDB" id="A0AAQ1KJH4"/>
<feature type="chain" id="PRO_5042673672" evidence="8">
    <location>
        <begin position="22"/>
        <end position="470"/>
    </location>
</feature>
<evidence type="ECO:0000313" key="9">
    <source>
        <dbReference type="EMBL" id="SFD55672.1"/>
    </source>
</evidence>
<evidence type="ECO:0000256" key="6">
    <source>
        <dbReference type="ARBA" id="ARBA00023237"/>
    </source>
</evidence>
<dbReference type="GO" id="GO:0015562">
    <property type="term" value="F:efflux transmembrane transporter activity"/>
    <property type="evidence" value="ECO:0007669"/>
    <property type="project" value="InterPro"/>
</dbReference>
<keyword evidence="8" id="KW-0732">Signal</keyword>
<evidence type="ECO:0000256" key="4">
    <source>
        <dbReference type="ARBA" id="ARBA00023136"/>
    </source>
</evidence>
<dbReference type="GO" id="GO:0009279">
    <property type="term" value="C:cell outer membrane"/>
    <property type="evidence" value="ECO:0007669"/>
    <property type="project" value="UniProtKB-SubCell"/>
</dbReference>
<keyword evidence="6" id="KW-0998">Cell outer membrane</keyword>
<organism evidence="9 10">
    <name type="scientific">Pseudomonas citronellolis</name>
    <dbReference type="NCBI Taxonomy" id="53408"/>
    <lineage>
        <taxon>Bacteria</taxon>
        <taxon>Pseudomonadati</taxon>
        <taxon>Pseudomonadota</taxon>
        <taxon>Gammaproteobacteria</taxon>
        <taxon>Pseudomonadales</taxon>
        <taxon>Pseudomonadaceae</taxon>
        <taxon>Pseudomonas</taxon>
    </lineage>
</organism>
<accession>A0AAQ1KJH4</accession>
<comment type="caution">
    <text evidence="9">The sequence shown here is derived from an EMBL/GenBank/DDBJ whole genome shotgun (WGS) entry which is preliminary data.</text>
</comment>
<evidence type="ECO:0000256" key="1">
    <source>
        <dbReference type="ARBA" id="ARBA00007613"/>
    </source>
</evidence>
<keyword evidence="4 8" id="KW-0472">Membrane</keyword>
<feature type="signal peptide" evidence="8">
    <location>
        <begin position="1"/>
        <end position="21"/>
    </location>
</feature>
<evidence type="ECO:0000256" key="3">
    <source>
        <dbReference type="ARBA" id="ARBA00022692"/>
    </source>
</evidence>
<name>A0AAQ1KJH4_9PSED</name>
<proteinExistence type="inferred from homology"/>
<dbReference type="PROSITE" id="PS51257">
    <property type="entry name" value="PROKAR_LIPOPROTEIN"/>
    <property type="match status" value="1"/>
</dbReference>
<evidence type="ECO:0000256" key="5">
    <source>
        <dbReference type="ARBA" id="ARBA00023139"/>
    </source>
</evidence>
<evidence type="ECO:0000256" key="2">
    <source>
        <dbReference type="ARBA" id="ARBA00022452"/>
    </source>
</evidence>